<reference evidence="1 2" key="2">
    <citation type="journal article" date="2022" name="Mol. Ecol. Resour.">
        <title>The genomes of chicory, endive, great burdock and yacon provide insights into Asteraceae paleo-polyploidization history and plant inulin production.</title>
        <authorList>
            <person name="Fan W."/>
            <person name="Wang S."/>
            <person name="Wang H."/>
            <person name="Wang A."/>
            <person name="Jiang F."/>
            <person name="Liu H."/>
            <person name="Zhao H."/>
            <person name="Xu D."/>
            <person name="Zhang Y."/>
        </authorList>
    </citation>
    <scope>NUCLEOTIDE SEQUENCE [LARGE SCALE GENOMIC DNA]</scope>
    <source>
        <strain evidence="2">cv. Punajuju</strain>
        <tissue evidence="1">Leaves</tissue>
    </source>
</reference>
<organism evidence="1 2">
    <name type="scientific">Cichorium intybus</name>
    <name type="common">Chicory</name>
    <dbReference type="NCBI Taxonomy" id="13427"/>
    <lineage>
        <taxon>Eukaryota</taxon>
        <taxon>Viridiplantae</taxon>
        <taxon>Streptophyta</taxon>
        <taxon>Embryophyta</taxon>
        <taxon>Tracheophyta</taxon>
        <taxon>Spermatophyta</taxon>
        <taxon>Magnoliopsida</taxon>
        <taxon>eudicotyledons</taxon>
        <taxon>Gunneridae</taxon>
        <taxon>Pentapetalae</taxon>
        <taxon>asterids</taxon>
        <taxon>campanulids</taxon>
        <taxon>Asterales</taxon>
        <taxon>Asteraceae</taxon>
        <taxon>Cichorioideae</taxon>
        <taxon>Cichorieae</taxon>
        <taxon>Cichoriinae</taxon>
        <taxon>Cichorium</taxon>
    </lineage>
</organism>
<protein>
    <submittedName>
        <fullName evidence="1">Uncharacterized protein</fullName>
    </submittedName>
</protein>
<keyword evidence="2" id="KW-1185">Reference proteome</keyword>
<evidence type="ECO:0000313" key="2">
    <source>
        <dbReference type="Proteomes" id="UP001055811"/>
    </source>
</evidence>
<reference evidence="2" key="1">
    <citation type="journal article" date="2022" name="Mol. Ecol. Resour.">
        <title>The genomes of chicory, endive, great burdock and yacon provide insights into Asteraceae palaeo-polyploidization history and plant inulin production.</title>
        <authorList>
            <person name="Fan W."/>
            <person name="Wang S."/>
            <person name="Wang H."/>
            <person name="Wang A."/>
            <person name="Jiang F."/>
            <person name="Liu H."/>
            <person name="Zhao H."/>
            <person name="Xu D."/>
            <person name="Zhang Y."/>
        </authorList>
    </citation>
    <scope>NUCLEOTIDE SEQUENCE [LARGE SCALE GENOMIC DNA]</scope>
    <source>
        <strain evidence="2">cv. Punajuju</strain>
    </source>
</reference>
<accession>A0ACB9GDB2</accession>
<evidence type="ECO:0000313" key="1">
    <source>
        <dbReference type="EMBL" id="KAI3781066.1"/>
    </source>
</evidence>
<name>A0ACB9GDB2_CICIN</name>
<sequence length="85" mass="9343">MKSRFNIKPLVKVSSKLVSTHLPPPPPFLLGNSTGGSQLFINLNLSTPMLAAHPLIIIIPNLLHQNLIAVSPFYNFPSANLMRRS</sequence>
<gene>
    <name evidence="1" type="ORF">L2E82_11065</name>
</gene>
<proteinExistence type="predicted"/>
<dbReference type="Proteomes" id="UP001055811">
    <property type="component" value="Linkage Group LG02"/>
</dbReference>
<comment type="caution">
    <text evidence="1">The sequence shown here is derived from an EMBL/GenBank/DDBJ whole genome shotgun (WGS) entry which is preliminary data.</text>
</comment>
<dbReference type="EMBL" id="CM042010">
    <property type="protein sequence ID" value="KAI3781066.1"/>
    <property type="molecule type" value="Genomic_DNA"/>
</dbReference>